<gene>
    <name evidence="1" type="ORF">BJ138DRAFT_1102487</name>
</gene>
<keyword evidence="2" id="KW-1185">Reference proteome</keyword>
<reference evidence="1" key="1">
    <citation type="journal article" date="2021" name="New Phytol.">
        <title>Evolutionary innovations through gain and loss of genes in the ectomycorrhizal Boletales.</title>
        <authorList>
            <person name="Wu G."/>
            <person name="Miyauchi S."/>
            <person name="Morin E."/>
            <person name="Kuo A."/>
            <person name="Drula E."/>
            <person name="Varga T."/>
            <person name="Kohler A."/>
            <person name="Feng B."/>
            <person name="Cao Y."/>
            <person name="Lipzen A."/>
            <person name="Daum C."/>
            <person name="Hundley H."/>
            <person name="Pangilinan J."/>
            <person name="Johnson J."/>
            <person name="Barry K."/>
            <person name="LaButti K."/>
            <person name="Ng V."/>
            <person name="Ahrendt S."/>
            <person name="Min B."/>
            <person name="Choi I.G."/>
            <person name="Park H."/>
            <person name="Plett J.M."/>
            <person name="Magnuson J."/>
            <person name="Spatafora J.W."/>
            <person name="Nagy L.G."/>
            <person name="Henrissat B."/>
            <person name="Grigoriev I.V."/>
            <person name="Yang Z.L."/>
            <person name="Xu J."/>
            <person name="Martin F.M."/>
        </authorList>
    </citation>
    <scope>NUCLEOTIDE SEQUENCE</scope>
    <source>
        <strain evidence="1">ATCC 28755</strain>
    </source>
</reference>
<comment type="caution">
    <text evidence="1">The sequence shown here is derived from an EMBL/GenBank/DDBJ whole genome shotgun (WGS) entry which is preliminary data.</text>
</comment>
<evidence type="ECO:0000313" key="2">
    <source>
        <dbReference type="Proteomes" id="UP000790377"/>
    </source>
</evidence>
<sequence length="314" mass="34647">MAAIPNLALITGPIEVGTIASSFLTGCLAIQTYVYYSRFSSDPVILKIFIAGLCITGLTHLLCVAVALWQNTISEPTSLYVLPYSGDMVIALTLVVSFAAELFFIFRLLKLSRGMLLPLICLSISIIFATSGTVVIVNAFLMTSVVQFVNSQFVTITLTLIAGATCDFAITLGLIYHLFKLRKPHFPSTSRIIDTLILWTIESGLTPSLCGIIAVICFVLMRDNFSVVWMGVYEVLASVRVNALLATRSIIRSKRYTGEVLELNPRIRAHHDARIPRHPSIVINITRSTELMVDDEDKDHIQENSRFNDSSVSV</sequence>
<evidence type="ECO:0000313" key="1">
    <source>
        <dbReference type="EMBL" id="KAH7909675.1"/>
    </source>
</evidence>
<name>A0ACB8A8F5_9AGAM</name>
<dbReference type="EMBL" id="MU267747">
    <property type="protein sequence ID" value="KAH7909675.1"/>
    <property type="molecule type" value="Genomic_DNA"/>
</dbReference>
<proteinExistence type="predicted"/>
<accession>A0ACB8A8F5</accession>
<dbReference type="Proteomes" id="UP000790377">
    <property type="component" value="Unassembled WGS sequence"/>
</dbReference>
<organism evidence="1 2">
    <name type="scientific">Hygrophoropsis aurantiaca</name>
    <dbReference type="NCBI Taxonomy" id="72124"/>
    <lineage>
        <taxon>Eukaryota</taxon>
        <taxon>Fungi</taxon>
        <taxon>Dikarya</taxon>
        <taxon>Basidiomycota</taxon>
        <taxon>Agaricomycotina</taxon>
        <taxon>Agaricomycetes</taxon>
        <taxon>Agaricomycetidae</taxon>
        <taxon>Boletales</taxon>
        <taxon>Coniophorineae</taxon>
        <taxon>Hygrophoropsidaceae</taxon>
        <taxon>Hygrophoropsis</taxon>
    </lineage>
</organism>
<protein>
    <submittedName>
        <fullName evidence="1">Uncharacterized protein</fullName>
    </submittedName>
</protein>